<dbReference type="GO" id="GO:0003677">
    <property type="term" value="F:DNA binding"/>
    <property type="evidence" value="ECO:0007669"/>
    <property type="project" value="UniProtKB-KW"/>
</dbReference>
<protein>
    <submittedName>
        <fullName evidence="5">Putative transcriptional regulator, GntR family</fullName>
    </submittedName>
</protein>
<dbReference type="SMART" id="SM00345">
    <property type="entry name" value="HTH_GNTR"/>
    <property type="match status" value="1"/>
</dbReference>
<keyword evidence="2" id="KW-0238">DNA-binding</keyword>
<dbReference type="SUPFAM" id="SSF48008">
    <property type="entry name" value="GntR ligand-binding domain-like"/>
    <property type="match status" value="1"/>
</dbReference>
<proteinExistence type="predicted"/>
<dbReference type="STRING" id="1415166.NONO_c49970"/>
<keyword evidence="1" id="KW-0805">Transcription regulation</keyword>
<dbReference type="SUPFAM" id="SSF46785">
    <property type="entry name" value="Winged helix' DNA-binding domain"/>
    <property type="match status" value="1"/>
</dbReference>
<dbReference type="eggNOG" id="COG1802">
    <property type="taxonomic scope" value="Bacteria"/>
</dbReference>
<dbReference type="EMBL" id="CP006850">
    <property type="protein sequence ID" value="AHH19781.1"/>
    <property type="molecule type" value="Genomic_DNA"/>
</dbReference>
<dbReference type="InterPro" id="IPR011711">
    <property type="entry name" value="GntR_C"/>
</dbReference>
<dbReference type="KEGG" id="nno:NONO_c49970"/>
<keyword evidence="6" id="KW-1185">Reference proteome</keyword>
<dbReference type="Pfam" id="PF00392">
    <property type="entry name" value="GntR"/>
    <property type="match status" value="1"/>
</dbReference>
<dbReference type="InterPro" id="IPR036390">
    <property type="entry name" value="WH_DNA-bd_sf"/>
</dbReference>
<dbReference type="Proteomes" id="UP000019150">
    <property type="component" value="Chromosome"/>
</dbReference>
<dbReference type="Pfam" id="PF07729">
    <property type="entry name" value="FCD"/>
    <property type="match status" value="1"/>
</dbReference>
<dbReference type="Gene3D" id="1.10.10.10">
    <property type="entry name" value="Winged helix-like DNA-binding domain superfamily/Winged helix DNA-binding domain"/>
    <property type="match status" value="1"/>
</dbReference>
<dbReference type="GO" id="GO:0003700">
    <property type="term" value="F:DNA-binding transcription factor activity"/>
    <property type="evidence" value="ECO:0007669"/>
    <property type="project" value="InterPro"/>
</dbReference>
<evidence type="ECO:0000313" key="5">
    <source>
        <dbReference type="EMBL" id="AHH19781.1"/>
    </source>
</evidence>
<dbReference type="PANTHER" id="PTHR43537">
    <property type="entry name" value="TRANSCRIPTIONAL REGULATOR, GNTR FAMILY"/>
    <property type="match status" value="1"/>
</dbReference>
<keyword evidence="3" id="KW-0804">Transcription</keyword>
<evidence type="ECO:0000256" key="2">
    <source>
        <dbReference type="ARBA" id="ARBA00023125"/>
    </source>
</evidence>
<evidence type="ECO:0000256" key="3">
    <source>
        <dbReference type="ARBA" id="ARBA00023163"/>
    </source>
</evidence>
<dbReference type="SMART" id="SM00895">
    <property type="entry name" value="FCD"/>
    <property type="match status" value="1"/>
</dbReference>
<sequence length="235" mass="26419">MAPSNPPLRPIASRSVTAQVTDELRRSILSGALAPGREISLRELAGMLEVSFIPVREALRSLESEGLVVIRPGRSAVIAPLDLDDLRAVYRLRRQLEPEIARRACPLLPDGELDRLEALAVEFGDEQQGMDAIYERHHTFHLALLAPAATTWDIRVLTTLWRAAERYVRIGFGILDPDPREHHRRERAHEDLVAAFRTRDPDAAAAALTDHLTRNEQTAVRTLTAWSEPERRVMP</sequence>
<dbReference type="InterPro" id="IPR000524">
    <property type="entry name" value="Tscrpt_reg_HTH_GntR"/>
</dbReference>
<dbReference type="AlphaFoldDB" id="W5TRA6"/>
<dbReference type="PANTHER" id="PTHR43537:SF5">
    <property type="entry name" value="UXU OPERON TRANSCRIPTIONAL REGULATOR"/>
    <property type="match status" value="1"/>
</dbReference>
<dbReference type="CDD" id="cd07377">
    <property type="entry name" value="WHTH_GntR"/>
    <property type="match status" value="1"/>
</dbReference>
<evidence type="ECO:0000256" key="1">
    <source>
        <dbReference type="ARBA" id="ARBA00023015"/>
    </source>
</evidence>
<evidence type="ECO:0000313" key="6">
    <source>
        <dbReference type="Proteomes" id="UP000019150"/>
    </source>
</evidence>
<dbReference type="InterPro" id="IPR036388">
    <property type="entry name" value="WH-like_DNA-bd_sf"/>
</dbReference>
<reference evidence="5 6" key="1">
    <citation type="journal article" date="2014" name="Appl. Environ. Microbiol.">
        <title>Insights into the Microbial Degradation of Rubber and Gutta-Percha by Analysis of the Complete Genome of Nocardia nova SH22a.</title>
        <authorList>
            <person name="Luo Q."/>
            <person name="Hiessl S."/>
            <person name="Poehlein A."/>
            <person name="Daniel R."/>
            <person name="Steinbuchel A."/>
        </authorList>
    </citation>
    <scope>NUCLEOTIDE SEQUENCE [LARGE SCALE GENOMIC DNA]</scope>
    <source>
        <strain evidence="5">SH22a</strain>
    </source>
</reference>
<dbReference type="PROSITE" id="PS50949">
    <property type="entry name" value="HTH_GNTR"/>
    <property type="match status" value="1"/>
</dbReference>
<dbReference type="PATRIC" id="fig|1415166.3.peg.5156"/>
<dbReference type="Gene3D" id="1.20.120.530">
    <property type="entry name" value="GntR ligand-binding domain-like"/>
    <property type="match status" value="1"/>
</dbReference>
<gene>
    <name evidence="5" type="ORF">NONO_c49970</name>
</gene>
<organism evidence="5 6">
    <name type="scientific">Nocardia nova SH22a</name>
    <dbReference type="NCBI Taxonomy" id="1415166"/>
    <lineage>
        <taxon>Bacteria</taxon>
        <taxon>Bacillati</taxon>
        <taxon>Actinomycetota</taxon>
        <taxon>Actinomycetes</taxon>
        <taxon>Mycobacteriales</taxon>
        <taxon>Nocardiaceae</taxon>
        <taxon>Nocardia</taxon>
    </lineage>
</organism>
<dbReference type="InterPro" id="IPR008920">
    <property type="entry name" value="TF_FadR/GntR_C"/>
</dbReference>
<accession>W5TRA6</accession>
<dbReference type="HOGENOM" id="CLU_017584_5_0_11"/>
<evidence type="ECO:0000259" key="4">
    <source>
        <dbReference type="PROSITE" id="PS50949"/>
    </source>
</evidence>
<feature type="domain" description="HTH gntR-type" evidence="4">
    <location>
        <begin position="14"/>
        <end position="81"/>
    </location>
</feature>
<name>W5TRA6_9NOCA</name>